<dbReference type="SUPFAM" id="SSF55729">
    <property type="entry name" value="Acyl-CoA N-acyltransferases (Nat)"/>
    <property type="match status" value="1"/>
</dbReference>
<dbReference type="InterPro" id="IPR003329">
    <property type="entry name" value="Cytidylyl_trans"/>
</dbReference>
<dbReference type="Pfam" id="PF02348">
    <property type="entry name" value="CTP_transf_3"/>
    <property type="match status" value="1"/>
</dbReference>
<dbReference type="PANTHER" id="PTHR43415:SF3">
    <property type="entry name" value="GNAT-FAMILY ACETYLTRANSFERASE"/>
    <property type="match status" value="1"/>
</dbReference>
<dbReference type="SUPFAM" id="SSF53448">
    <property type="entry name" value="Nucleotide-diphospho-sugar transferases"/>
    <property type="match status" value="1"/>
</dbReference>
<dbReference type="InterPro" id="IPR029044">
    <property type="entry name" value="Nucleotide-diphossugar_trans"/>
</dbReference>
<evidence type="ECO:0000259" key="1">
    <source>
        <dbReference type="PROSITE" id="PS51186"/>
    </source>
</evidence>
<sequence length="153" mass="17690">IIAATTNKEDDAIEEFGRKYSFKVYRGSENDIADRFYQAAKINKADVIIRVWGDCPFVDPELIDNLLKKGIGTDVAKAVVKYAFEKLNLHKVYLGVNAEDERANKCYKKAGFIHEGTHRDYIFRNGRYYHANLYSILEEEFKRTKQELLDVDG</sequence>
<protein>
    <recommendedName>
        <fullName evidence="1">N-acetyltransferase domain-containing protein</fullName>
    </recommendedName>
</protein>
<name>X1M2W6_9ZZZZ</name>
<dbReference type="PROSITE" id="PS51186">
    <property type="entry name" value="GNAT"/>
    <property type="match status" value="1"/>
</dbReference>
<feature type="non-terminal residue" evidence="2">
    <location>
        <position position="1"/>
    </location>
</feature>
<dbReference type="Gene3D" id="3.40.630.30">
    <property type="match status" value="1"/>
</dbReference>
<organism evidence="2">
    <name type="scientific">marine sediment metagenome</name>
    <dbReference type="NCBI Taxonomy" id="412755"/>
    <lineage>
        <taxon>unclassified sequences</taxon>
        <taxon>metagenomes</taxon>
        <taxon>ecological metagenomes</taxon>
    </lineage>
</organism>
<accession>X1M2W6</accession>
<dbReference type="InterPro" id="IPR016181">
    <property type="entry name" value="Acyl_CoA_acyltransferase"/>
</dbReference>
<dbReference type="GO" id="GO:0016747">
    <property type="term" value="F:acyltransferase activity, transferring groups other than amino-acyl groups"/>
    <property type="evidence" value="ECO:0007669"/>
    <property type="project" value="InterPro"/>
</dbReference>
<feature type="domain" description="N-acetyltransferase" evidence="1">
    <location>
        <begin position="68"/>
        <end position="134"/>
    </location>
</feature>
<proteinExistence type="predicted"/>
<evidence type="ECO:0000313" key="2">
    <source>
        <dbReference type="EMBL" id="GAI08975.1"/>
    </source>
</evidence>
<gene>
    <name evidence="2" type="ORF">S06H3_15279</name>
</gene>
<comment type="caution">
    <text evidence="2">The sequence shown here is derived from an EMBL/GenBank/DDBJ whole genome shotgun (WGS) entry which is preliminary data.</text>
</comment>
<dbReference type="PANTHER" id="PTHR43415">
    <property type="entry name" value="SPERMIDINE N(1)-ACETYLTRANSFERASE"/>
    <property type="match status" value="1"/>
</dbReference>
<dbReference type="InterPro" id="IPR000182">
    <property type="entry name" value="GNAT_dom"/>
</dbReference>
<dbReference type="AlphaFoldDB" id="X1M2W6"/>
<dbReference type="EMBL" id="BARV01007511">
    <property type="protein sequence ID" value="GAI08975.1"/>
    <property type="molecule type" value="Genomic_DNA"/>
</dbReference>
<reference evidence="2" key="1">
    <citation type="journal article" date="2014" name="Front. Microbiol.">
        <title>High frequency of phylogenetically diverse reductive dehalogenase-homologous genes in deep subseafloor sedimentary metagenomes.</title>
        <authorList>
            <person name="Kawai M."/>
            <person name="Futagami T."/>
            <person name="Toyoda A."/>
            <person name="Takaki Y."/>
            <person name="Nishi S."/>
            <person name="Hori S."/>
            <person name="Arai W."/>
            <person name="Tsubouchi T."/>
            <person name="Morono Y."/>
            <person name="Uchiyama I."/>
            <person name="Ito T."/>
            <person name="Fujiyama A."/>
            <person name="Inagaki F."/>
            <person name="Takami H."/>
        </authorList>
    </citation>
    <scope>NUCLEOTIDE SEQUENCE</scope>
    <source>
        <strain evidence="2">Expedition CK06-06</strain>
    </source>
</reference>